<evidence type="ECO:0000259" key="1">
    <source>
        <dbReference type="Pfam" id="PF00144"/>
    </source>
</evidence>
<proteinExistence type="predicted"/>
<dbReference type="EMBL" id="CP123443">
    <property type="protein sequence ID" value="WGK70088.1"/>
    <property type="molecule type" value="Genomic_DNA"/>
</dbReference>
<dbReference type="Gene3D" id="3.40.710.10">
    <property type="entry name" value="DD-peptidase/beta-lactamase superfamily"/>
    <property type="match status" value="1"/>
</dbReference>
<dbReference type="PANTHER" id="PTHR46825">
    <property type="entry name" value="D-ALANYL-D-ALANINE-CARBOXYPEPTIDASE/ENDOPEPTIDASE AMPH"/>
    <property type="match status" value="1"/>
</dbReference>
<gene>
    <name evidence="2" type="ORF">P0082_04300</name>
</gene>
<protein>
    <submittedName>
        <fullName evidence="2">Serine hydrolase</fullName>
        <ecNumber evidence="2">3.1.1.103</ecNumber>
    </submittedName>
</protein>
<name>A0ABY8MLN1_9SPIO</name>
<dbReference type="InterPro" id="IPR050491">
    <property type="entry name" value="AmpC-like"/>
</dbReference>
<sequence>MNIKMQPKVFSLIPIIFIVFMYGCNSKNIENDTGDNYSKESIISTITESLAKEEIPFIFKFHSKGETISGGVNVVSEKDRFLIGSITKMFTATLILELHSKGFLSIDDPVNTYIEEYTFSDDVKIRHLLNHTSGLRDSETNIAYLAYVNPYEKLTLEQVVEESTTFTTNREYVYSNTGFLMLGRIIEIVTGQSYNAYLDKQIIKRLNLTNTCMVGFHEDCSPIKGYVNLKTFEDLDDSKKANLDMGKKYDQLDSYDAFVSVAGSAGALASNADDVETFIDNLKNDYFFDFDLMLEGEGEYRNGIFDYGNGIYGHSAGTVDSSAQLIFSGKQDQFFIFTVGDVHFPAQVAVDIMSTFLK</sequence>
<organism evidence="2 3">
    <name type="scientific">Candidatus Haliotispira prima</name>
    <dbReference type="NCBI Taxonomy" id="3034016"/>
    <lineage>
        <taxon>Bacteria</taxon>
        <taxon>Pseudomonadati</taxon>
        <taxon>Spirochaetota</taxon>
        <taxon>Spirochaetia</taxon>
        <taxon>Spirochaetales</taxon>
        <taxon>Spirochaetaceae</taxon>
        <taxon>Candidatus Haliotispira</taxon>
    </lineage>
</organism>
<feature type="domain" description="Beta-lactamase-related" evidence="1">
    <location>
        <begin position="75"/>
        <end position="279"/>
    </location>
</feature>
<dbReference type="EC" id="3.1.1.103" evidence="2"/>
<evidence type="ECO:0000313" key="3">
    <source>
        <dbReference type="Proteomes" id="UP001228690"/>
    </source>
</evidence>
<dbReference type="InterPro" id="IPR001466">
    <property type="entry name" value="Beta-lactam-related"/>
</dbReference>
<accession>A0ABY8MLN1</accession>
<dbReference type="InterPro" id="IPR012338">
    <property type="entry name" value="Beta-lactam/transpept-like"/>
</dbReference>
<dbReference type="Proteomes" id="UP001228690">
    <property type="component" value="Chromosome"/>
</dbReference>
<evidence type="ECO:0000313" key="2">
    <source>
        <dbReference type="EMBL" id="WGK70088.1"/>
    </source>
</evidence>
<dbReference type="GO" id="GO:0016787">
    <property type="term" value="F:hydrolase activity"/>
    <property type="evidence" value="ECO:0007669"/>
    <property type="project" value="UniProtKB-KW"/>
</dbReference>
<dbReference type="Pfam" id="PF00144">
    <property type="entry name" value="Beta-lactamase"/>
    <property type="match status" value="1"/>
</dbReference>
<keyword evidence="3" id="KW-1185">Reference proteome</keyword>
<reference evidence="2 3" key="1">
    <citation type="submission" date="2023-04" db="EMBL/GenBank/DDBJ databases">
        <title>Spirochaete genome identified in red abalone sample constitutes a novel genus.</title>
        <authorList>
            <person name="Sharma S.P."/>
            <person name="Purcell C.M."/>
            <person name="Hyde J.R."/>
            <person name="Severin A.J."/>
        </authorList>
    </citation>
    <scope>NUCLEOTIDE SEQUENCE [LARGE SCALE GENOMIC DNA]</scope>
    <source>
        <strain evidence="2 3">SP-2023</strain>
    </source>
</reference>
<dbReference type="PROSITE" id="PS51257">
    <property type="entry name" value="PROKAR_LIPOPROTEIN"/>
    <property type="match status" value="1"/>
</dbReference>
<dbReference type="SUPFAM" id="SSF56601">
    <property type="entry name" value="beta-lactamase/transpeptidase-like"/>
    <property type="match status" value="1"/>
</dbReference>
<dbReference type="RefSeq" id="WP_326928294.1">
    <property type="nucleotide sequence ID" value="NZ_CP123443.1"/>
</dbReference>
<keyword evidence="2" id="KW-0378">Hydrolase</keyword>
<dbReference type="PANTHER" id="PTHR46825:SF9">
    <property type="entry name" value="BETA-LACTAMASE-RELATED DOMAIN-CONTAINING PROTEIN"/>
    <property type="match status" value="1"/>
</dbReference>